<evidence type="ECO:0000313" key="2">
    <source>
        <dbReference type="Proteomes" id="UP000753256"/>
    </source>
</evidence>
<dbReference type="InterPro" id="IPR011990">
    <property type="entry name" value="TPR-like_helical_dom_sf"/>
</dbReference>
<dbReference type="SMART" id="SM00671">
    <property type="entry name" value="SEL1"/>
    <property type="match status" value="3"/>
</dbReference>
<proteinExistence type="predicted"/>
<gene>
    <name evidence="1" type="ORF">K8V70_05300</name>
</gene>
<organism evidence="1 2">
    <name type="scientific">Enorma phocaeensis</name>
    <dbReference type="NCBI Taxonomy" id="1871019"/>
    <lineage>
        <taxon>Bacteria</taxon>
        <taxon>Bacillati</taxon>
        <taxon>Actinomycetota</taxon>
        <taxon>Coriobacteriia</taxon>
        <taxon>Coriobacteriales</taxon>
        <taxon>Coriobacteriaceae</taxon>
        <taxon>Enorma</taxon>
    </lineage>
</organism>
<dbReference type="InterPro" id="IPR050767">
    <property type="entry name" value="Sel1_AlgK"/>
</dbReference>
<dbReference type="AlphaFoldDB" id="A0A921IW14"/>
<dbReference type="Pfam" id="PF08238">
    <property type="entry name" value="Sel1"/>
    <property type="match status" value="4"/>
</dbReference>
<dbReference type="InterPro" id="IPR006597">
    <property type="entry name" value="Sel1-like"/>
</dbReference>
<dbReference type="EMBL" id="DYUZ01000022">
    <property type="protein sequence ID" value="HJG37259.1"/>
    <property type="molecule type" value="Genomic_DNA"/>
</dbReference>
<sequence length="290" mass="31801">MSEATYAVSREELERLSKFADVPMIFHETPDSYHDEAEIGNAQDLLTELARAALSSVGDGFAQFVQENATRIHEAARYSDGIAEALVLGYRLGISAGSAACMNDLGALYYMGELVEQDYAKAAELYEIAMRHGCFQSVINLGYIYEYGRTGERDFGKAFRFYALAAALAPSCEATYKLGDMFSRGQATEANLTFAKALWERSLELAESPALAAQPAIRIARLLIDPNSAGLGIELDPLRALSLFQRAEVGLRMDIADGLYYYRKRLAEAIKGQAQARAMPDGDSIEVTTQ</sequence>
<dbReference type="RefSeq" id="WP_273189933.1">
    <property type="nucleotide sequence ID" value="NZ_DYUZ01000022.1"/>
</dbReference>
<accession>A0A921IW14</accession>
<evidence type="ECO:0000313" key="1">
    <source>
        <dbReference type="EMBL" id="HJG37259.1"/>
    </source>
</evidence>
<dbReference type="PANTHER" id="PTHR11102">
    <property type="entry name" value="SEL-1-LIKE PROTEIN"/>
    <property type="match status" value="1"/>
</dbReference>
<protein>
    <submittedName>
        <fullName evidence="1">Sel1 repeat family protein</fullName>
    </submittedName>
</protein>
<dbReference type="PANTHER" id="PTHR11102:SF162">
    <property type="entry name" value="HCP-LIKE PROTEIN"/>
    <property type="match status" value="1"/>
</dbReference>
<dbReference type="SUPFAM" id="SSF81901">
    <property type="entry name" value="HCP-like"/>
    <property type="match status" value="1"/>
</dbReference>
<dbReference type="Gene3D" id="1.25.40.10">
    <property type="entry name" value="Tetratricopeptide repeat domain"/>
    <property type="match status" value="1"/>
</dbReference>
<reference evidence="1" key="2">
    <citation type="submission" date="2021-09" db="EMBL/GenBank/DDBJ databases">
        <authorList>
            <person name="Gilroy R."/>
        </authorList>
    </citation>
    <scope>NUCLEOTIDE SEQUENCE</scope>
    <source>
        <strain evidence="1">ChiHjej13B12-9602</strain>
    </source>
</reference>
<comment type="caution">
    <text evidence="1">The sequence shown here is derived from an EMBL/GenBank/DDBJ whole genome shotgun (WGS) entry which is preliminary data.</text>
</comment>
<reference evidence="1" key="1">
    <citation type="journal article" date="2021" name="PeerJ">
        <title>Extensive microbial diversity within the chicken gut microbiome revealed by metagenomics and culture.</title>
        <authorList>
            <person name="Gilroy R."/>
            <person name="Ravi A."/>
            <person name="Getino M."/>
            <person name="Pursley I."/>
            <person name="Horton D.L."/>
            <person name="Alikhan N.F."/>
            <person name="Baker D."/>
            <person name="Gharbi K."/>
            <person name="Hall N."/>
            <person name="Watson M."/>
            <person name="Adriaenssens E.M."/>
            <person name="Foster-Nyarko E."/>
            <person name="Jarju S."/>
            <person name="Secka A."/>
            <person name="Antonio M."/>
            <person name="Oren A."/>
            <person name="Chaudhuri R.R."/>
            <person name="La Ragione R."/>
            <person name="Hildebrand F."/>
            <person name="Pallen M.J."/>
        </authorList>
    </citation>
    <scope>NUCLEOTIDE SEQUENCE</scope>
    <source>
        <strain evidence="1">ChiHjej13B12-9602</strain>
    </source>
</reference>
<dbReference type="GO" id="GO:0036503">
    <property type="term" value="P:ERAD pathway"/>
    <property type="evidence" value="ECO:0007669"/>
    <property type="project" value="TreeGrafter"/>
</dbReference>
<dbReference type="Proteomes" id="UP000753256">
    <property type="component" value="Unassembled WGS sequence"/>
</dbReference>
<name>A0A921IW14_9ACTN</name>